<comment type="subcellular location">
    <subcellularLocation>
        <location evidence="2">Nucleus</location>
    </subcellularLocation>
</comment>
<dbReference type="Gene3D" id="1.20.58.1280">
    <property type="entry name" value="DNA repair protein Rev1, C-terminal domain"/>
    <property type="match status" value="1"/>
</dbReference>
<dbReference type="Pfam" id="PF16589">
    <property type="entry name" value="BRCT_2"/>
    <property type="match status" value="1"/>
</dbReference>
<keyword evidence="10" id="KW-0460">Magnesium</keyword>
<evidence type="ECO:0000256" key="6">
    <source>
        <dbReference type="ARBA" id="ARBA00022679"/>
    </source>
</evidence>
<dbReference type="GO" id="GO:0046872">
    <property type="term" value="F:metal ion binding"/>
    <property type="evidence" value="ECO:0007669"/>
    <property type="project" value="UniProtKB-KW"/>
</dbReference>
<evidence type="ECO:0000259" key="18">
    <source>
        <dbReference type="PROSITE" id="PS50173"/>
    </source>
</evidence>
<accession>A8PA14</accession>
<dbReference type="Gene3D" id="1.10.150.20">
    <property type="entry name" value="5' to 3' exonuclease, C-terminal subdomain"/>
    <property type="match status" value="1"/>
</dbReference>
<sequence>MVSQNSSDYFEEEDSQFLRALQEATLPGDLPKPAPEPQDVDEDGSDSDSSEDLAPPPPAQPYLKRRYSDLEEEEIREATTTTAEKVASEDADIYGPARFGGFGQYMHRKRAKLQIQNDSLKGKEVKDGIFKGLAIYINGWTQPSVQDLRQLIIQHGGVFQPYLDKKSIVTHIITCSLTPAKMREFKHMKVVRPEWLVESAKAGGLLPWRDFIYIPDGRPESSQGSKQRAQGLGDHVKLSGSSGSTTKAAKAPTPKPDPLYVTDPKSKEEAARVPGYASAISNPNAQRAMANPEWRKAHTSVAPDFIEGYYRNSRLHHLATWKAELRELVQEAQERAESNGGAIAEGAVAHLGKVPSERGGVSMRGVEFVMKSPGSKSKWKGKGRAVEVHDRVIMHCDFDCFFVAAGLVSRPELKGKPVVVCHSQGSQGGASSTSEIASCSYEARKFGVKNGMSLQQARQLCPMIITIPYEFERYKQFSLQFYTVLMSHADDLQAVSVDEAIIDVTEAVSQLRARTEDPTIDVAKDYAETIRAAVRNVTSCEISIGIAHNILLARLATRKAKPGGSYHLRPEEVPQYLAPLEITDLHGFGWQTKKKAQEKLGATSLGELTKKSKAQLIDALGRATGENLYNALRGVDDRKLESDKPRKSVSCEINYGIRFENNEQAEEFIRQMAAEVKKRLDAVNMVGRSVTLKIMKRDPSAPAEPAKFLGHGPCDVFSKQGALIGPGGRATSDDQIIGDHVWRMLKSFNFDPKDLRGIGIQIQKLEAPNSAPQVPLGQARLPFQRRNDGSRAAGTSKAGANSIGGHAAVAVQAPIGDPVKPSVESNQNQRAFDLPSFSQVDKSVLEALPREIREELENEYRRQPSTPFVSHSGPTNQPPGLRPPPRVTFESGFPSRRSNTPNIFPEKPGGPGNYKRITQQLAPKSRSSISPTKSALFALLERNMQKKQKKKVLAQVTDAKLRDLGIDPEVFAALPKSIQAEQLSRARLIKAKGELPSPPSERKVLKAKRLTLPPGFKVYRAPPPYARYRTVPTLRRHGKTKKEKLAFTDASDVQNVLETWVTTYRHWAPRQKDVDYLSKFLLQCVDGNVAADTGLETGVSVMKWWLVLLRRFWPGSELIEEGEPDGSQTDRVGQAWWDTFRELKEKMDVVVRKKFGGCLSLK</sequence>
<dbReference type="Gene3D" id="6.10.250.1630">
    <property type="match status" value="2"/>
</dbReference>
<evidence type="ECO:0000256" key="13">
    <source>
        <dbReference type="ARBA" id="ARBA00023242"/>
    </source>
</evidence>
<dbReference type="GO" id="GO:0005634">
    <property type="term" value="C:nucleus"/>
    <property type="evidence" value="ECO:0007669"/>
    <property type="project" value="UniProtKB-SubCell"/>
</dbReference>
<keyword evidence="7" id="KW-0548">Nucleotidyltransferase</keyword>
<dbReference type="SUPFAM" id="SSF100879">
    <property type="entry name" value="Lesion bypass DNA polymerase (Y-family), little finger domain"/>
    <property type="match status" value="1"/>
</dbReference>
<feature type="domain" description="UmuC" evidence="18">
    <location>
        <begin position="393"/>
        <end position="589"/>
    </location>
</feature>
<evidence type="ECO:0000256" key="7">
    <source>
        <dbReference type="ARBA" id="ARBA00022695"/>
    </source>
</evidence>
<evidence type="ECO:0000256" key="11">
    <source>
        <dbReference type="ARBA" id="ARBA00023125"/>
    </source>
</evidence>
<keyword evidence="8" id="KW-0479">Metal-binding</keyword>
<dbReference type="PROSITE" id="PS50173">
    <property type="entry name" value="UMUC"/>
    <property type="match status" value="1"/>
</dbReference>
<dbReference type="PROSITE" id="PS50172">
    <property type="entry name" value="BRCT"/>
    <property type="match status" value="1"/>
</dbReference>
<dbReference type="GO" id="GO:0017125">
    <property type="term" value="F:deoxycytidyl transferase activity"/>
    <property type="evidence" value="ECO:0007669"/>
    <property type="project" value="TreeGrafter"/>
</dbReference>
<dbReference type="KEGG" id="cci:CC1G_06070"/>
<feature type="domain" description="BRCT" evidence="17">
    <location>
        <begin position="125"/>
        <end position="213"/>
    </location>
</feature>
<name>A8PA14_COPC7</name>
<dbReference type="EMBL" id="AACS02000002">
    <property type="protein sequence ID" value="EAU81859.1"/>
    <property type="molecule type" value="Genomic_DNA"/>
</dbReference>
<dbReference type="Gene3D" id="3.30.1490.100">
    <property type="entry name" value="DNA polymerase, Y-family, little finger domain"/>
    <property type="match status" value="1"/>
</dbReference>
<dbReference type="Pfam" id="PF21999">
    <property type="entry name" value="IMS_HHH_1"/>
    <property type="match status" value="1"/>
</dbReference>
<dbReference type="PANTHER" id="PTHR45990">
    <property type="entry name" value="DNA REPAIR PROTEIN REV1"/>
    <property type="match status" value="1"/>
</dbReference>
<gene>
    <name evidence="19" type="ORF">CC1G_06070</name>
</gene>
<protein>
    <recommendedName>
        <fullName evidence="4">DNA repair protein REV1</fullName>
    </recommendedName>
    <alternativeName>
        <fullName evidence="15">Reversionless protein 1</fullName>
    </alternativeName>
</protein>
<dbReference type="Proteomes" id="UP000001861">
    <property type="component" value="Unassembled WGS sequence"/>
</dbReference>
<dbReference type="Gene3D" id="3.40.1170.60">
    <property type="match status" value="1"/>
</dbReference>
<comment type="similarity">
    <text evidence="3">Belongs to the DNA polymerase type-Y family.</text>
</comment>
<evidence type="ECO:0000256" key="1">
    <source>
        <dbReference type="ARBA" id="ARBA00001946"/>
    </source>
</evidence>
<keyword evidence="9" id="KW-0227">DNA damage</keyword>
<dbReference type="VEuPathDB" id="FungiDB:CC1G_06070"/>
<dbReference type="InterPro" id="IPR036775">
    <property type="entry name" value="DNA_pol_Y-fam_lit_finger_sf"/>
</dbReference>
<dbReference type="GO" id="GO:0070987">
    <property type="term" value="P:error-free translesion synthesis"/>
    <property type="evidence" value="ECO:0007669"/>
    <property type="project" value="TreeGrafter"/>
</dbReference>
<keyword evidence="20" id="KW-1185">Reference proteome</keyword>
<evidence type="ECO:0000259" key="17">
    <source>
        <dbReference type="PROSITE" id="PS50172"/>
    </source>
</evidence>
<dbReference type="CDD" id="cd01701">
    <property type="entry name" value="PolY_Rev1"/>
    <property type="match status" value="1"/>
</dbReference>
<feature type="region of interest" description="Disordered" evidence="16">
    <location>
        <begin position="859"/>
        <end position="928"/>
    </location>
</feature>
<dbReference type="InterPro" id="IPR047346">
    <property type="entry name" value="Rev1_UBM1/2"/>
</dbReference>
<dbReference type="Pfam" id="PF00817">
    <property type="entry name" value="IMS"/>
    <property type="match status" value="1"/>
</dbReference>
<dbReference type="InterPro" id="IPR043128">
    <property type="entry name" value="Rev_trsase/Diguanyl_cyclase"/>
</dbReference>
<dbReference type="AlphaFoldDB" id="A8PA14"/>
<evidence type="ECO:0000256" key="16">
    <source>
        <dbReference type="SAM" id="MobiDB-lite"/>
    </source>
</evidence>
<keyword evidence="11" id="KW-0238">DNA-binding</keyword>
<dbReference type="OMA" id="PPKYMGM"/>
<dbReference type="Pfam" id="PF11799">
    <property type="entry name" value="IMS_C"/>
    <property type="match status" value="1"/>
</dbReference>
<dbReference type="FunFam" id="3.30.1490.100:FF:000001">
    <property type="entry name" value="DNA repair protein REV1"/>
    <property type="match status" value="1"/>
</dbReference>
<dbReference type="FunFam" id="3.40.50.10190:FF:000011">
    <property type="entry name" value="DNA repair protein REV1"/>
    <property type="match status" value="1"/>
</dbReference>
<dbReference type="InterPro" id="IPR017961">
    <property type="entry name" value="DNA_pol_Y-fam_little_finger"/>
</dbReference>
<evidence type="ECO:0000256" key="9">
    <source>
        <dbReference type="ARBA" id="ARBA00022763"/>
    </source>
</evidence>
<comment type="cofactor">
    <cofactor evidence="1">
        <name>Mg(2+)</name>
        <dbReference type="ChEBI" id="CHEBI:18420"/>
    </cofactor>
</comment>
<comment type="function">
    <text evidence="14">Deoxycytidyl transferase involved in DNA repair. Transfers a dCMP residue from dCTP to the 3'-end of a DNA primer in a template-dependent reaction. May assist in the first step in the bypass of abasic lesions by the insertion of a nucleotide opposite the lesion. Required for normal induction of mutations by physical and chemical agents. Involved in mitochondrial DNA mutagenesis.</text>
</comment>
<keyword evidence="12" id="KW-0234">DNA repair</keyword>
<dbReference type="Gene3D" id="3.40.50.10190">
    <property type="entry name" value="BRCT domain"/>
    <property type="match status" value="1"/>
</dbReference>
<dbReference type="PANTHER" id="PTHR45990:SF1">
    <property type="entry name" value="DNA REPAIR PROTEIN REV1"/>
    <property type="match status" value="1"/>
</dbReference>
<feature type="compositionally biased region" description="Acidic residues" evidence="16">
    <location>
        <begin position="38"/>
        <end position="51"/>
    </location>
</feature>
<proteinExistence type="inferred from homology"/>
<dbReference type="Gene3D" id="6.10.250.1490">
    <property type="match status" value="1"/>
</dbReference>
<dbReference type="InterPro" id="IPR053848">
    <property type="entry name" value="IMS_HHH_1"/>
</dbReference>
<dbReference type="CDD" id="cd19318">
    <property type="entry name" value="Rev1_UBM2"/>
    <property type="match status" value="1"/>
</dbReference>
<feature type="region of interest" description="Disordered" evidence="16">
    <location>
        <begin position="219"/>
        <end position="261"/>
    </location>
</feature>
<keyword evidence="5" id="KW-0237">DNA synthesis</keyword>
<dbReference type="InterPro" id="IPR001357">
    <property type="entry name" value="BRCT_dom"/>
</dbReference>
<dbReference type="GeneID" id="6016503"/>
<dbReference type="SUPFAM" id="SSF52113">
    <property type="entry name" value="BRCT domain"/>
    <property type="match status" value="1"/>
</dbReference>
<organism evidence="19 20">
    <name type="scientific">Coprinopsis cinerea (strain Okayama-7 / 130 / ATCC MYA-4618 / FGSC 9003)</name>
    <name type="common">Inky cap fungus</name>
    <name type="synonym">Hormographiella aspergillata</name>
    <dbReference type="NCBI Taxonomy" id="240176"/>
    <lineage>
        <taxon>Eukaryota</taxon>
        <taxon>Fungi</taxon>
        <taxon>Dikarya</taxon>
        <taxon>Basidiomycota</taxon>
        <taxon>Agaricomycotina</taxon>
        <taxon>Agaricomycetes</taxon>
        <taxon>Agaricomycetidae</taxon>
        <taxon>Agaricales</taxon>
        <taxon>Agaricineae</taxon>
        <taxon>Psathyrellaceae</taxon>
        <taxon>Coprinopsis</taxon>
    </lineage>
</organism>
<evidence type="ECO:0000313" key="20">
    <source>
        <dbReference type="Proteomes" id="UP000001861"/>
    </source>
</evidence>
<keyword evidence="6" id="KW-0808">Transferase</keyword>
<evidence type="ECO:0000256" key="2">
    <source>
        <dbReference type="ARBA" id="ARBA00004123"/>
    </source>
</evidence>
<evidence type="ECO:0000256" key="12">
    <source>
        <dbReference type="ARBA" id="ARBA00023204"/>
    </source>
</evidence>
<evidence type="ECO:0000256" key="15">
    <source>
        <dbReference type="ARBA" id="ARBA00081902"/>
    </source>
</evidence>
<dbReference type="GO" id="GO:0003887">
    <property type="term" value="F:DNA-directed DNA polymerase activity"/>
    <property type="evidence" value="ECO:0007669"/>
    <property type="project" value="InterPro"/>
</dbReference>
<dbReference type="InterPro" id="IPR043502">
    <property type="entry name" value="DNA/RNA_pol_sf"/>
</dbReference>
<dbReference type="eggNOG" id="KOG2093">
    <property type="taxonomic scope" value="Eukaryota"/>
</dbReference>
<dbReference type="RefSeq" id="XP_001839880.1">
    <property type="nucleotide sequence ID" value="XM_001839828.1"/>
</dbReference>
<feature type="compositionally biased region" description="Polar residues" evidence="16">
    <location>
        <begin position="863"/>
        <end position="875"/>
    </location>
</feature>
<keyword evidence="13" id="KW-0539">Nucleus</keyword>
<reference evidence="19 20" key="1">
    <citation type="journal article" date="2010" name="Proc. Natl. Acad. Sci. U.S.A.">
        <title>Insights into evolution of multicellular fungi from the assembled chromosomes of the mushroom Coprinopsis cinerea (Coprinus cinereus).</title>
        <authorList>
            <person name="Stajich J.E."/>
            <person name="Wilke S.K."/>
            <person name="Ahren D."/>
            <person name="Au C.H."/>
            <person name="Birren B.W."/>
            <person name="Borodovsky M."/>
            <person name="Burns C."/>
            <person name="Canback B."/>
            <person name="Casselton L.A."/>
            <person name="Cheng C.K."/>
            <person name="Deng J."/>
            <person name="Dietrich F.S."/>
            <person name="Fargo D.C."/>
            <person name="Farman M.L."/>
            <person name="Gathman A.C."/>
            <person name="Goldberg J."/>
            <person name="Guigo R."/>
            <person name="Hoegger P.J."/>
            <person name="Hooker J.B."/>
            <person name="Huggins A."/>
            <person name="James T.Y."/>
            <person name="Kamada T."/>
            <person name="Kilaru S."/>
            <person name="Kodira C."/>
            <person name="Kues U."/>
            <person name="Kupfer D."/>
            <person name="Kwan H.S."/>
            <person name="Lomsadze A."/>
            <person name="Li W."/>
            <person name="Lilly W.W."/>
            <person name="Ma L.J."/>
            <person name="Mackey A.J."/>
            <person name="Manning G."/>
            <person name="Martin F."/>
            <person name="Muraguchi H."/>
            <person name="Natvig D.O."/>
            <person name="Palmerini H."/>
            <person name="Ramesh M.A."/>
            <person name="Rehmeyer C.J."/>
            <person name="Roe B.A."/>
            <person name="Shenoy N."/>
            <person name="Stanke M."/>
            <person name="Ter-Hovhannisyan V."/>
            <person name="Tunlid A."/>
            <person name="Velagapudi R."/>
            <person name="Vision T.J."/>
            <person name="Zeng Q."/>
            <person name="Zolan M.E."/>
            <person name="Pukkila P.J."/>
        </authorList>
    </citation>
    <scope>NUCLEOTIDE SEQUENCE [LARGE SCALE GENOMIC DNA]</scope>
    <source>
        <strain evidence="20">Okayama-7 / 130 / ATCC MYA-4618 / FGSC 9003</strain>
    </source>
</reference>
<evidence type="ECO:0000256" key="8">
    <source>
        <dbReference type="ARBA" id="ARBA00022723"/>
    </source>
</evidence>
<dbReference type="GO" id="GO:0003684">
    <property type="term" value="F:damaged DNA binding"/>
    <property type="evidence" value="ECO:0007669"/>
    <property type="project" value="InterPro"/>
</dbReference>
<dbReference type="InterPro" id="IPR025527">
    <property type="entry name" value="HUWE1/Rev1_UBM"/>
</dbReference>
<dbReference type="InterPro" id="IPR031991">
    <property type="entry name" value="Rev1_C"/>
</dbReference>
<dbReference type="InterPro" id="IPR001126">
    <property type="entry name" value="UmuC"/>
</dbReference>
<dbReference type="Gene3D" id="3.30.70.270">
    <property type="match status" value="1"/>
</dbReference>
<dbReference type="InterPro" id="IPR038401">
    <property type="entry name" value="Rev1_C_sf"/>
</dbReference>
<dbReference type="GO" id="GO:0006281">
    <property type="term" value="P:DNA repair"/>
    <property type="evidence" value="ECO:0007669"/>
    <property type="project" value="UniProtKB-KW"/>
</dbReference>
<dbReference type="SUPFAM" id="SSF56672">
    <property type="entry name" value="DNA/RNA polymerases"/>
    <property type="match status" value="1"/>
</dbReference>
<feature type="region of interest" description="Disordered" evidence="16">
    <location>
        <begin position="1"/>
        <end position="66"/>
    </location>
</feature>
<dbReference type="OrthoDB" id="427711at2759"/>
<feature type="compositionally biased region" description="Low complexity" evidence="16">
    <location>
        <begin position="240"/>
        <end position="252"/>
    </location>
</feature>
<evidence type="ECO:0000256" key="3">
    <source>
        <dbReference type="ARBA" id="ARBA00010945"/>
    </source>
</evidence>
<evidence type="ECO:0000256" key="4">
    <source>
        <dbReference type="ARBA" id="ARBA00020399"/>
    </source>
</evidence>
<feature type="compositionally biased region" description="Pro residues" evidence="16">
    <location>
        <begin position="876"/>
        <end position="886"/>
    </location>
</feature>
<dbReference type="InParanoid" id="A8PA14"/>
<evidence type="ECO:0000256" key="10">
    <source>
        <dbReference type="ARBA" id="ARBA00022842"/>
    </source>
</evidence>
<evidence type="ECO:0000256" key="5">
    <source>
        <dbReference type="ARBA" id="ARBA00022634"/>
    </source>
</evidence>
<comment type="caution">
    <text evidence="19">The sequence shown here is derived from an EMBL/GenBank/DDBJ whole genome shotgun (WGS) entry which is preliminary data.</text>
</comment>
<evidence type="ECO:0000313" key="19">
    <source>
        <dbReference type="EMBL" id="EAU81859.1"/>
    </source>
</evidence>
<dbReference type="GO" id="GO:0042276">
    <property type="term" value="P:error-prone translesion synthesis"/>
    <property type="evidence" value="ECO:0007669"/>
    <property type="project" value="TreeGrafter"/>
</dbReference>
<dbReference type="CDD" id="cd17719">
    <property type="entry name" value="BRCT_Rev1"/>
    <property type="match status" value="1"/>
</dbReference>
<dbReference type="FunCoup" id="A8PA14">
    <property type="interactions" value="362"/>
</dbReference>
<dbReference type="Pfam" id="PF16727">
    <property type="entry name" value="REV1_C"/>
    <property type="match status" value="1"/>
</dbReference>
<dbReference type="SMART" id="SM00292">
    <property type="entry name" value="BRCT"/>
    <property type="match status" value="1"/>
</dbReference>
<dbReference type="Pfam" id="PF14377">
    <property type="entry name" value="UBM"/>
    <property type="match status" value="2"/>
</dbReference>
<dbReference type="STRING" id="240176.A8PA14"/>
<dbReference type="InterPro" id="IPR036420">
    <property type="entry name" value="BRCT_dom_sf"/>
</dbReference>
<evidence type="ECO:0000256" key="14">
    <source>
        <dbReference type="ARBA" id="ARBA00058985"/>
    </source>
</evidence>
<feature type="compositionally biased region" description="Polar residues" evidence="16">
    <location>
        <begin position="916"/>
        <end position="928"/>
    </location>
</feature>